<dbReference type="PROSITE" id="PS50805">
    <property type="entry name" value="KRAB"/>
    <property type="match status" value="1"/>
</dbReference>
<sequence length="98" mass="11126">MIKVQASLSFEDVAVAFTWEEWQLLDPSQKDLYRNVMLENYYNLVSVGYQTPKPDSLFQLEQGEPPWTVEGAGQSQTYPGSPSAKILLLHGEKKIPHD</sequence>
<dbReference type="PANTHER" id="PTHR23232:SF161">
    <property type="entry name" value="KRAB DOMAIN-CONTAINING PROTEIN"/>
    <property type="match status" value="1"/>
</dbReference>
<dbReference type="InterPro" id="IPR050169">
    <property type="entry name" value="Krueppel_C2H2_ZnF"/>
</dbReference>
<dbReference type="SMART" id="SM00349">
    <property type="entry name" value="KRAB"/>
    <property type="match status" value="1"/>
</dbReference>
<evidence type="ECO:0000259" key="1">
    <source>
        <dbReference type="PROSITE" id="PS50805"/>
    </source>
</evidence>
<gene>
    <name evidence="3" type="primary">LOC118885101</name>
</gene>
<dbReference type="GO" id="GO:0006355">
    <property type="term" value="P:regulation of DNA-templated transcription"/>
    <property type="evidence" value="ECO:0007669"/>
    <property type="project" value="InterPro"/>
</dbReference>
<accession>A0A8B8VX16</accession>
<reference evidence="3" key="1">
    <citation type="submission" date="2025-08" db="UniProtKB">
        <authorList>
            <consortium name="RefSeq"/>
        </authorList>
    </citation>
    <scope>IDENTIFICATION</scope>
    <source>
        <tissue evidence="3">Epidermis and Blubber</tissue>
    </source>
</reference>
<dbReference type="InterPro" id="IPR036051">
    <property type="entry name" value="KRAB_dom_sf"/>
</dbReference>
<dbReference type="GeneID" id="118885101"/>
<organism evidence="2 3">
    <name type="scientific">Balaenoptera musculus</name>
    <name type="common">Blue whale</name>
    <dbReference type="NCBI Taxonomy" id="9771"/>
    <lineage>
        <taxon>Eukaryota</taxon>
        <taxon>Metazoa</taxon>
        <taxon>Chordata</taxon>
        <taxon>Craniata</taxon>
        <taxon>Vertebrata</taxon>
        <taxon>Euteleostomi</taxon>
        <taxon>Mammalia</taxon>
        <taxon>Eutheria</taxon>
        <taxon>Laurasiatheria</taxon>
        <taxon>Artiodactyla</taxon>
        <taxon>Whippomorpha</taxon>
        <taxon>Cetacea</taxon>
        <taxon>Mysticeti</taxon>
        <taxon>Balaenopteridae</taxon>
        <taxon>Balaenoptera</taxon>
    </lineage>
</organism>
<dbReference type="RefSeq" id="XP_036689359.1">
    <property type="nucleotide sequence ID" value="XM_036833464.1"/>
</dbReference>
<evidence type="ECO:0000313" key="3">
    <source>
        <dbReference type="RefSeq" id="XP_036689359.1"/>
    </source>
</evidence>
<dbReference type="Pfam" id="PF01352">
    <property type="entry name" value="KRAB"/>
    <property type="match status" value="1"/>
</dbReference>
<dbReference type="Gene3D" id="6.10.140.140">
    <property type="match status" value="1"/>
</dbReference>
<proteinExistence type="predicted"/>
<protein>
    <submittedName>
        <fullName evidence="3">Zinc finger protein 649-like isoform X2</fullName>
    </submittedName>
</protein>
<dbReference type="AlphaFoldDB" id="A0A8B8VX16"/>
<dbReference type="InterPro" id="IPR001909">
    <property type="entry name" value="KRAB"/>
</dbReference>
<dbReference type="Proteomes" id="UP000694857">
    <property type="component" value="Chromosome 19"/>
</dbReference>
<dbReference type="CDD" id="cd07765">
    <property type="entry name" value="KRAB_A-box"/>
    <property type="match status" value="1"/>
</dbReference>
<feature type="domain" description="KRAB" evidence="1">
    <location>
        <begin position="8"/>
        <end position="79"/>
    </location>
</feature>
<dbReference type="PANTHER" id="PTHR23232">
    <property type="entry name" value="KRAB DOMAIN C2H2 ZINC FINGER"/>
    <property type="match status" value="1"/>
</dbReference>
<dbReference type="SUPFAM" id="SSF109640">
    <property type="entry name" value="KRAB domain (Kruppel-associated box)"/>
    <property type="match status" value="1"/>
</dbReference>
<name>A0A8B8VX16_BALMU</name>
<keyword evidence="2" id="KW-1185">Reference proteome</keyword>
<evidence type="ECO:0000313" key="2">
    <source>
        <dbReference type="Proteomes" id="UP000694857"/>
    </source>
</evidence>